<gene>
    <name evidence="7" type="ORF">URODEC1_LOCUS45168</name>
</gene>
<comment type="similarity">
    <text evidence="1">Belongs to the disease resistance NB-LRR family.</text>
</comment>
<reference evidence="7 8" key="2">
    <citation type="submission" date="2024-10" db="EMBL/GenBank/DDBJ databases">
        <authorList>
            <person name="Ryan C."/>
        </authorList>
    </citation>
    <scope>NUCLEOTIDE SEQUENCE [LARGE SCALE GENOMIC DNA]</scope>
</reference>
<proteinExistence type="inferred from homology"/>
<evidence type="ECO:0000313" key="7">
    <source>
        <dbReference type="EMBL" id="CAL4961669.1"/>
    </source>
</evidence>
<sequence length="489" mass="55892">MEAFVSAVLGDLFSRSVSFVLDNYHRRRQKGAKENLQQLRCVLLRIQATVEEAEGRHITNQAMLQQLQILSEAMYKGCYLLDSFRDPILQQESSNVQVGHHTFPLSKFNPSKRLRFSTRSMNVSFQGDGMNEVQKMLRSLHSIIGDMAEFIIFLKSYPPISREPYSKYLFMENCMFGRQREMEKIISFLLQPESPGGSLQVLPITGPPRVGKSTLVEHVCYDERVRNHFSTIILRIGDPTAPEGSVVKKQTHGSHGRSLIIMELADDLVLDERQHRNFYSLKSQMPPGSKVILTSGSESIMKFGSTGAIKLEFLPQEAYWYFFKVMAFGSTNPNDHPELASIAMEIAAGLEGCFVAAHAICGFLRANMNRSFWNMILECDRNNIERNILIFGEHRHSLLQKKQTAYVWSLSDLSMRAKVLSYQSHSSLNDVPKIMIHEVQTSTKAHGKLDVLLWKSRVPPYHSYTMKCEIEAPEDMMVKKKRPRSYQKI</sequence>
<dbReference type="Gene3D" id="3.40.50.300">
    <property type="entry name" value="P-loop containing nucleotide triphosphate hydrolases"/>
    <property type="match status" value="1"/>
</dbReference>
<dbReference type="InterPro" id="IPR041118">
    <property type="entry name" value="Rx_N"/>
</dbReference>
<dbReference type="GO" id="GO:0000166">
    <property type="term" value="F:nucleotide binding"/>
    <property type="evidence" value="ECO:0007669"/>
    <property type="project" value="UniProtKB-KW"/>
</dbReference>
<dbReference type="SUPFAM" id="SSF52540">
    <property type="entry name" value="P-loop containing nucleoside triphosphate hydrolases"/>
    <property type="match status" value="1"/>
</dbReference>
<evidence type="ECO:0000259" key="6">
    <source>
        <dbReference type="Pfam" id="PF18052"/>
    </source>
</evidence>
<evidence type="ECO:0000256" key="2">
    <source>
        <dbReference type="ARBA" id="ARBA00022614"/>
    </source>
</evidence>
<evidence type="ECO:0000313" key="8">
    <source>
        <dbReference type="Proteomes" id="UP001497457"/>
    </source>
</evidence>
<dbReference type="PANTHER" id="PTHR33377">
    <property type="entry name" value="OS10G0134700 PROTEIN-RELATED"/>
    <property type="match status" value="1"/>
</dbReference>
<keyword evidence="3" id="KW-0677">Repeat</keyword>
<reference evidence="8" key="1">
    <citation type="submission" date="2024-06" db="EMBL/GenBank/DDBJ databases">
        <authorList>
            <person name="Ryan C."/>
        </authorList>
    </citation>
    <scope>NUCLEOTIDE SEQUENCE [LARGE SCALE GENOMIC DNA]</scope>
</reference>
<dbReference type="AlphaFoldDB" id="A0ABC8ZIL5"/>
<keyword evidence="8" id="KW-1185">Reference proteome</keyword>
<evidence type="ECO:0000256" key="5">
    <source>
        <dbReference type="ARBA" id="ARBA00022821"/>
    </source>
</evidence>
<dbReference type="Pfam" id="PF18052">
    <property type="entry name" value="Rx_N"/>
    <property type="match status" value="1"/>
</dbReference>
<evidence type="ECO:0000256" key="1">
    <source>
        <dbReference type="ARBA" id="ARBA00008894"/>
    </source>
</evidence>
<name>A0ABC8ZIL5_9POAL</name>
<dbReference type="PANTHER" id="PTHR33377:SF36">
    <property type="entry name" value="OS01G0720900 PROTEIN"/>
    <property type="match status" value="1"/>
</dbReference>
<dbReference type="InterPro" id="IPR027417">
    <property type="entry name" value="P-loop_NTPase"/>
</dbReference>
<dbReference type="GO" id="GO:0006952">
    <property type="term" value="P:defense response"/>
    <property type="evidence" value="ECO:0007669"/>
    <property type="project" value="UniProtKB-KW"/>
</dbReference>
<keyword evidence="5" id="KW-0611">Plant defense</keyword>
<protein>
    <recommendedName>
        <fullName evidence="6">Disease resistance N-terminal domain-containing protein</fullName>
    </recommendedName>
</protein>
<dbReference type="Proteomes" id="UP001497457">
    <property type="component" value="Chromosome 19rd"/>
</dbReference>
<organism evidence="7 8">
    <name type="scientific">Urochloa decumbens</name>
    <dbReference type="NCBI Taxonomy" id="240449"/>
    <lineage>
        <taxon>Eukaryota</taxon>
        <taxon>Viridiplantae</taxon>
        <taxon>Streptophyta</taxon>
        <taxon>Embryophyta</taxon>
        <taxon>Tracheophyta</taxon>
        <taxon>Spermatophyta</taxon>
        <taxon>Magnoliopsida</taxon>
        <taxon>Liliopsida</taxon>
        <taxon>Poales</taxon>
        <taxon>Poaceae</taxon>
        <taxon>PACMAD clade</taxon>
        <taxon>Panicoideae</taxon>
        <taxon>Panicodae</taxon>
        <taxon>Paniceae</taxon>
        <taxon>Melinidinae</taxon>
        <taxon>Urochloa</taxon>
    </lineage>
</organism>
<keyword evidence="2" id="KW-0433">Leucine-rich repeat</keyword>
<keyword evidence="4" id="KW-0547">Nucleotide-binding</keyword>
<evidence type="ECO:0000256" key="4">
    <source>
        <dbReference type="ARBA" id="ARBA00022741"/>
    </source>
</evidence>
<evidence type="ECO:0000256" key="3">
    <source>
        <dbReference type="ARBA" id="ARBA00022737"/>
    </source>
</evidence>
<accession>A0ABC8ZIL5</accession>
<dbReference type="EMBL" id="OZ075129">
    <property type="protein sequence ID" value="CAL4961669.1"/>
    <property type="molecule type" value="Genomic_DNA"/>
</dbReference>
<feature type="domain" description="Disease resistance N-terminal" evidence="6">
    <location>
        <begin position="5"/>
        <end position="96"/>
    </location>
</feature>